<dbReference type="EMBL" id="JAPNKA010000001">
    <property type="protein sequence ID" value="MCY1081809.1"/>
    <property type="molecule type" value="Genomic_DNA"/>
</dbReference>
<evidence type="ECO:0000256" key="1">
    <source>
        <dbReference type="ARBA" id="ARBA00022737"/>
    </source>
</evidence>
<dbReference type="NCBIfam" id="TIGR03696">
    <property type="entry name" value="Rhs_assc_core"/>
    <property type="match status" value="1"/>
</dbReference>
<accession>A0ABT4AJE0</accession>
<evidence type="ECO:0000313" key="5">
    <source>
        <dbReference type="EMBL" id="MCY1081809.1"/>
    </source>
</evidence>
<feature type="region of interest" description="Disordered" evidence="2">
    <location>
        <begin position="1672"/>
        <end position="1703"/>
    </location>
</feature>
<keyword evidence="3" id="KW-0812">Transmembrane</keyword>
<dbReference type="PANTHER" id="PTHR32305:SF15">
    <property type="entry name" value="PROTEIN RHSA-RELATED"/>
    <property type="match status" value="1"/>
</dbReference>
<evidence type="ECO:0000256" key="2">
    <source>
        <dbReference type="SAM" id="MobiDB-lite"/>
    </source>
</evidence>
<dbReference type="RefSeq" id="WP_267540394.1">
    <property type="nucleotide sequence ID" value="NZ_JAPNKA010000001.1"/>
</dbReference>
<dbReference type="PANTHER" id="PTHR32305">
    <property type="match status" value="1"/>
</dbReference>
<proteinExistence type="predicted"/>
<evidence type="ECO:0000313" key="6">
    <source>
        <dbReference type="Proteomes" id="UP001207654"/>
    </source>
</evidence>
<feature type="transmembrane region" description="Helical" evidence="3">
    <location>
        <begin position="7"/>
        <end position="25"/>
    </location>
</feature>
<evidence type="ECO:0000256" key="3">
    <source>
        <dbReference type="SAM" id="Phobius"/>
    </source>
</evidence>
<feature type="domain" description="Teneurin-like YD-shell" evidence="4">
    <location>
        <begin position="1523"/>
        <end position="1629"/>
    </location>
</feature>
<feature type="compositionally biased region" description="Acidic residues" evidence="2">
    <location>
        <begin position="396"/>
        <end position="407"/>
    </location>
</feature>
<dbReference type="InterPro" id="IPR050708">
    <property type="entry name" value="T6SS_VgrG/RHS"/>
</dbReference>
<dbReference type="InterPro" id="IPR056823">
    <property type="entry name" value="TEN-like_YD-shell"/>
</dbReference>
<reference evidence="5 6" key="1">
    <citation type="submission" date="2022-11" db="EMBL/GenBank/DDBJ databases">
        <title>Minimal conservation of predation-associated metabolite biosynthetic gene clusters underscores biosynthetic potential of Myxococcota including descriptions for ten novel species: Archangium lansinium sp. nov., Myxococcus landrumus sp. nov., Nannocystis bai.</title>
        <authorList>
            <person name="Ahearne A."/>
            <person name="Stevens C."/>
            <person name="Phillips K."/>
        </authorList>
    </citation>
    <scope>NUCLEOTIDE SEQUENCE [LARGE SCALE GENOMIC DNA]</scope>
    <source>
        <strain evidence="5 6">MIWBW</strain>
    </source>
</reference>
<dbReference type="Pfam" id="PF25023">
    <property type="entry name" value="TEN_YD-shell"/>
    <property type="match status" value="1"/>
</dbReference>
<sequence length="1753" mass="194407">MKHNARIIGLALLILGGFIMAVGILKPATPLFRFDPTLSRTPQPSKSLELVEDWVPPEPMRTAVATRQARVERPKEFGLSSRPVSAEPSVEELRSLPFFSEPLVPVPGNSSARETQALAAALQEYQSAADVERTEPLLRFVREYPDSRWSPGLLLNLGTIAYETGYFQQALGHWQRAWELAKAGTDLESQQIANRAVAEYAKMNARVGRADELDRIFDEVKDRTFMGDARVKLEGALEGRWVMKNRPGVAFRCGPYALTNIAPLLDAEAARRSSEFLAGVQSPPEGFSLTEVMGMSQQLGLKLQMARRAPGSSVIVPAVVHWKVGHFGALVREMGGKYLLEDPTFGNEVWLSQAALDHEASGYFLVPEGPLPSGWAPAMPEEASQIYGKGHSGSTDPDETGEDDEQTPTDCRDDPNLAMATYSFHILLASLSIVDTPVGYPAALGPDVRVRVRYNQREASQPATPQFTSFSPQWVSNWVSYLEDNTSNPGADVKLRLRGGGGEVHKGYNSQTQTYAPQSKSGGVLHRLSANTYKKVHPDGREEYYEHYIGTVGAQRKVFLSRVRDGQGNEVALEYSPTYPTRIHRIVDATGLPTTFSYEYSGQPYLVTRVEEPYGRAATFTYASFGGVLRLQSIQDVYGIISSFTYASNGEVVALTTPYGQTTFELSPLKIGGGYDLIRYAVATDPYGSKERVEYNTDTAQTGVPPTLEQPYPNSALVSFQTSDNDDRNSFYWDKQAMKLGEGDYSKAYLYQWIQPSSADVAMSILQTEKPPLEGRIFYNYPGQTSSAIQGTLAQPSVIARVVRDAQGVNRTQAYRYQYNTIGNPTRFIDPLGRETVIEYAPGGIDILSVKQKVGESNGQPVWATLVTYTYDPSFPPHLPATLTDGSGKTTHFTYSPQGQVLTLTNANNEEVTFTYETEPTQNGYRRLLSITGAVPGGDRTFTYDSLDRVRTVTDSEGFTVTYDYDSLDRARTVTFPDSSFEQVEFVDHSAVASRDREGRWTRYAYNKLRERVLIRDPEQRVTQLQWCRCGQLGRLADGEGNVTEWKRDEQGRVMQKTYASGGFTTYGYDFSGRLLTQVDPMARTKTYEYTLDDQVSKVDYSDSATADVTYAYEPWFPRISSRTDGLGTTAYAYKPYDGIALGAGEVSDIDGPFSDDSLKYTYDAVGRLKKLEVVDDATKTVASYSEDFTYDARARVTGLTSGLGTFTLGYVGQSFRPSVVDYPNGMQVAYDYYGPTGDYLLKQIKNLSAGPAARTVLSQFDYTFNPDRTLSTWTVSRPQGGPTTWTFGHDGAGQLTRAERRDGSNTLLESARYGYDKATNRTQAISGDVTPVNGEFNNLNQLLSERGFGPTNFEGTVDEPAAVVVNGKPAKVTSTAGGPPYRFQAEIDLPQGTSQIVVTATDGNNNSASQTYQVTAEGTTALYEYDANGNLRFERDPGGAVRKEYRWDQENRLVRILEGAHESVFEYDGSSRRVRISKLENGAVTQSHTFVWCGPRSCQKRNGATVERSYYQYGYTDGAGAHFYTQDHLGSIWDVVAGNGTTVEARLRYSPWGQVTEESGAGVTDFAYTGHYLDRPSGLSLAQYRAYDSRKGRWLSRDPLFDRDRSGHLSAWYSGQATNLYAYVGNRPLELVDPDGLAWRNWRRAGQVFVLGMRLLKGQLDDAVETVIKRPPTSEAEKARKIKKHNKSNKEDCGGDGDPPDEDLDFLEELKRKGLYFTPEDLLDLIPSPPILNPCLLDPKLCSQQDPYNMVT</sequence>
<dbReference type="Gene3D" id="2.180.10.10">
    <property type="entry name" value="RHS repeat-associated core"/>
    <property type="match status" value="2"/>
</dbReference>
<keyword evidence="1" id="KW-0677">Repeat</keyword>
<keyword evidence="6" id="KW-1185">Reference proteome</keyword>
<dbReference type="InterPro" id="IPR022385">
    <property type="entry name" value="Rhs_assc_core"/>
</dbReference>
<organism evidence="5 6">
    <name type="scientific">Archangium lansingense</name>
    <dbReference type="NCBI Taxonomy" id="2995310"/>
    <lineage>
        <taxon>Bacteria</taxon>
        <taxon>Pseudomonadati</taxon>
        <taxon>Myxococcota</taxon>
        <taxon>Myxococcia</taxon>
        <taxon>Myxococcales</taxon>
        <taxon>Cystobacterineae</taxon>
        <taxon>Archangiaceae</taxon>
        <taxon>Archangium</taxon>
    </lineage>
</organism>
<dbReference type="CDD" id="cd02259">
    <property type="entry name" value="Peptidase_C39_like"/>
    <property type="match status" value="1"/>
</dbReference>
<dbReference type="InterPro" id="IPR006530">
    <property type="entry name" value="YD"/>
</dbReference>
<keyword evidence="3" id="KW-1133">Transmembrane helix</keyword>
<name>A0ABT4AJE0_9BACT</name>
<dbReference type="Proteomes" id="UP001207654">
    <property type="component" value="Unassembled WGS sequence"/>
</dbReference>
<dbReference type="Gene3D" id="3.90.70.10">
    <property type="entry name" value="Cysteine proteinases"/>
    <property type="match status" value="1"/>
</dbReference>
<protein>
    <recommendedName>
        <fullName evidence="4">Teneurin-like YD-shell domain-containing protein</fullName>
    </recommendedName>
</protein>
<dbReference type="NCBIfam" id="TIGR01643">
    <property type="entry name" value="YD_repeat_2x"/>
    <property type="match status" value="2"/>
</dbReference>
<evidence type="ECO:0000259" key="4">
    <source>
        <dbReference type="Pfam" id="PF25023"/>
    </source>
</evidence>
<gene>
    <name evidence="5" type="ORF">OV287_45920</name>
</gene>
<keyword evidence="3" id="KW-0472">Membrane</keyword>
<feature type="region of interest" description="Disordered" evidence="2">
    <location>
        <begin position="385"/>
        <end position="415"/>
    </location>
</feature>
<comment type="caution">
    <text evidence="5">The sequence shown here is derived from an EMBL/GenBank/DDBJ whole genome shotgun (WGS) entry which is preliminary data.</text>
</comment>